<evidence type="ECO:0000256" key="3">
    <source>
        <dbReference type="ARBA" id="ARBA00022692"/>
    </source>
</evidence>
<evidence type="ECO:0008006" key="11">
    <source>
        <dbReference type="Google" id="ProtNLM"/>
    </source>
</evidence>
<dbReference type="RefSeq" id="WP_063356011.1">
    <property type="nucleotide sequence ID" value="NZ_AQHB01000037.1"/>
</dbReference>
<feature type="domain" description="MacB-like periplasmic core" evidence="8">
    <location>
        <begin position="20"/>
        <end position="234"/>
    </location>
</feature>
<evidence type="ECO:0000313" key="9">
    <source>
        <dbReference type="EMBL" id="KZN42057.1"/>
    </source>
</evidence>
<feature type="transmembrane region" description="Helical" evidence="6">
    <location>
        <begin position="768"/>
        <end position="791"/>
    </location>
</feature>
<feature type="domain" description="ABC3 transporter permease C-terminal" evidence="7">
    <location>
        <begin position="685"/>
        <end position="796"/>
    </location>
</feature>
<accession>A0A166YAC2</accession>
<keyword evidence="2" id="KW-1003">Cell membrane</keyword>
<sequence>MLKLQFITALRLLNKYRQHSILNIIGLAFGLAAAILVFLYASYETSYDTYHPAPEHTYRVAQNWPSLGLNAPVSSSAMNPHFSGVEGVSDILNLIHMSPVINNEVKINDSLLKLENLYAATANFTEFFALEVIDGELDKVLTIPNYIALSQSQALRLFGETSVLGETLDNEQVTWTVGAVFKDLPENTHLKIDFLTSIQVQLLGEPNPLGNDSFTYIKIDPQQQVEDVATQYTQLYNDVVYRGENMVEVSLQRLSDIYLTANSRFEMKVHGSQFVVDVCIGLTFLLIAIASINFINMSTAQAVLRAKEVGVKKAMGASKQSLITQFLCESLVISTIATVLAAILAVVLLPWFNAVIEKELSFDITPISILFLLGINLVVGLLAGLYPAFFLTAFDAKRVLSGDLTRGTTAVRIRKALMILQASLSIALIIGAFILHQQLNYMTTIETGYQKENRIEISGVNRALLFDNPERNLARAFSQLPFIDSATISDTSLTKSTNTSARLLWPGADHDVPILPFIGTGFDPVKTQGLNLLHGRDFSATYASDWHAVDSQGNETASIIISESVARMAGRDDMSSMIGETWTFTTGEESDLMIRVKIVGIVSDLTIGSAKHGASPSFFICGYSWMNEGNVVLNFNTPITPVHKSEVVEFAQTRFNLFNLPMNEVQYNYDNLYKSDRKTAYIVAVFSVLVVVLTCVGIFGLCSFSANRRQKEVAVRKVLGASKLSLMNLLAKEFVVLTVISAAIAFPITYFITSDWLSGFNVRIDQPWFIYVTALVLVSAVVWLTVASIAYKTASTRPANSLRYE</sequence>
<keyword evidence="5 6" id="KW-0472">Membrane</keyword>
<dbReference type="PANTHER" id="PTHR30572">
    <property type="entry name" value="MEMBRANE COMPONENT OF TRANSPORTER-RELATED"/>
    <property type="match status" value="1"/>
</dbReference>
<dbReference type="Pfam" id="PF12704">
    <property type="entry name" value="MacB_PCD"/>
    <property type="match status" value="1"/>
</dbReference>
<dbReference type="Proteomes" id="UP000076643">
    <property type="component" value="Unassembled WGS sequence"/>
</dbReference>
<dbReference type="InterPro" id="IPR050250">
    <property type="entry name" value="Macrolide_Exporter_MacB"/>
</dbReference>
<evidence type="ECO:0000256" key="5">
    <source>
        <dbReference type="ARBA" id="ARBA00023136"/>
    </source>
</evidence>
<keyword evidence="4 6" id="KW-1133">Transmembrane helix</keyword>
<feature type="transmembrane region" description="Helical" evidence="6">
    <location>
        <begin position="680"/>
        <end position="704"/>
    </location>
</feature>
<dbReference type="Pfam" id="PF02687">
    <property type="entry name" value="FtsX"/>
    <property type="match status" value="2"/>
</dbReference>
<reference evidence="9 10" key="1">
    <citation type="submission" date="2013-07" db="EMBL/GenBank/DDBJ databases">
        <title>Comparative Genomic and Metabolomic Analysis of Twelve Strains of Pseudoalteromonas luteoviolacea.</title>
        <authorList>
            <person name="Vynne N.G."/>
            <person name="Mansson M."/>
            <person name="Gram L."/>
        </authorList>
    </citation>
    <scope>NUCLEOTIDE SEQUENCE [LARGE SCALE GENOMIC DNA]</scope>
    <source>
        <strain evidence="9 10">DSM 6061</strain>
    </source>
</reference>
<keyword evidence="3 6" id="KW-0812">Transmembrane</keyword>
<protein>
    <recommendedName>
        <fullName evidence="11">ABC transporter permease</fullName>
    </recommendedName>
</protein>
<feature type="domain" description="ABC3 transporter permease C-terminal" evidence="7">
    <location>
        <begin position="282"/>
        <end position="391"/>
    </location>
</feature>
<feature type="transmembrane region" description="Helical" evidence="6">
    <location>
        <begin position="274"/>
        <end position="295"/>
    </location>
</feature>
<dbReference type="GO" id="GO:0005886">
    <property type="term" value="C:plasma membrane"/>
    <property type="evidence" value="ECO:0007669"/>
    <property type="project" value="UniProtKB-SubCell"/>
</dbReference>
<feature type="transmembrane region" description="Helical" evidence="6">
    <location>
        <begin position="322"/>
        <end position="349"/>
    </location>
</feature>
<dbReference type="AlphaFoldDB" id="A0A166YAC2"/>
<keyword evidence="10" id="KW-1185">Reference proteome</keyword>
<feature type="transmembrane region" description="Helical" evidence="6">
    <location>
        <begin position="369"/>
        <end position="394"/>
    </location>
</feature>
<comment type="caution">
    <text evidence="9">The sequence shown here is derived from an EMBL/GenBank/DDBJ whole genome shotgun (WGS) entry which is preliminary data.</text>
</comment>
<dbReference type="PANTHER" id="PTHR30572:SF18">
    <property type="entry name" value="ABC-TYPE MACROLIDE FAMILY EXPORT SYSTEM PERMEASE COMPONENT 2"/>
    <property type="match status" value="1"/>
</dbReference>
<dbReference type="EMBL" id="AUYB01000085">
    <property type="protein sequence ID" value="KZN42057.1"/>
    <property type="molecule type" value="Genomic_DNA"/>
</dbReference>
<evidence type="ECO:0000256" key="4">
    <source>
        <dbReference type="ARBA" id="ARBA00022989"/>
    </source>
</evidence>
<evidence type="ECO:0000256" key="6">
    <source>
        <dbReference type="SAM" id="Phobius"/>
    </source>
</evidence>
<dbReference type="PATRIC" id="fig|1365250.3.peg.1131"/>
<feature type="transmembrane region" description="Helical" evidence="6">
    <location>
        <begin position="415"/>
        <end position="435"/>
    </location>
</feature>
<name>A0A166YAC2_9GAMM</name>
<evidence type="ECO:0000313" key="10">
    <source>
        <dbReference type="Proteomes" id="UP000076643"/>
    </source>
</evidence>
<evidence type="ECO:0000259" key="7">
    <source>
        <dbReference type="Pfam" id="PF02687"/>
    </source>
</evidence>
<gene>
    <name evidence="9" type="ORF">N475_10305</name>
</gene>
<evidence type="ECO:0000256" key="1">
    <source>
        <dbReference type="ARBA" id="ARBA00004651"/>
    </source>
</evidence>
<proteinExistence type="predicted"/>
<feature type="transmembrane region" description="Helical" evidence="6">
    <location>
        <begin position="725"/>
        <end position="748"/>
    </location>
</feature>
<dbReference type="GO" id="GO:0022857">
    <property type="term" value="F:transmembrane transporter activity"/>
    <property type="evidence" value="ECO:0007669"/>
    <property type="project" value="TreeGrafter"/>
</dbReference>
<evidence type="ECO:0000259" key="8">
    <source>
        <dbReference type="Pfam" id="PF12704"/>
    </source>
</evidence>
<feature type="transmembrane region" description="Helical" evidence="6">
    <location>
        <begin position="21"/>
        <end position="43"/>
    </location>
</feature>
<comment type="subcellular location">
    <subcellularLocation>
        <location evidence="1">Cell membrane</location>
        <topology evidence="1">Multi-pass membrane protein</topology>
    </subcellularLocation>
</comment>
<organism evidence="9 10">
    <name type="scientific">Pseudoalteromonas luteoviolacea DSM 6061</name>
    <dbReference type="NCBI Taxonomy" id="1365250"/>
    <lineage>
        <taxon>Bacteria</taxon>
        <taxon>Pseudomonadati</taxon>
        <taxon>Pseudomonadota</taxon>
        <taxon>Gammaproteobacteria</taxon>
        <taxon>Alteromonadales</taxon>
        <taxon>Pseudoalteromonadaceae</taxon>
        <taxon>Pseudoalteromonas</taxon>
    </lineage>
</organism>
<evidence type="ECO:0000256" key="2">
    <source>
        <dbReference type="ARBA" id="ARBA00022475"/>
    </source>
</evidence>
<dbReference type="InterPro" id="IPR025857">
    <property type="entry name" value="MacB_PCD"/>
</dbReference>
<dbReference type="InterPro" id="IPR003838">
    <property type="entry name" value="ABC3_permease_C"/>
</dbReference>